<evidence type="ECO:0000313" key="4">
    <source>
        <dbReference type="Proteomes" id="UP000400924"/>
    </source>
</evidence>
<dbReference type="GO" id="GO:0003677">
    <property type="term" value="F:DNA binding"/>
    <property type="evidence" value="ECO:0007669"/>
    <property type="project" value="InterPro"/>
</dbReference>
<dbReference type="GO" id="GO:0006355">
    <property type="term" value="P:regulation of DNA-templated transcription"/>
    <property type="evidence" value="ECO:0007669"/>
    <property type="project" value="InterPro"/>
</dbReference>
<protein>
    <submittedName>
        <fullName evidence="3">MerR family transcriptional regulator</fullName>
    </submittedName>
</protein>
<dbReference type="InterPro" id="IPR009061">
    <property type="entry name" value="DNA-bd_dom_put_sf"/>
</dbReference>
<reference evidence="3 4" key="1">
    <citation type="submission" date="2019-07" db="EMBL/GenBank/DDBJ databases">
        <title>New species of Amycolatopsis and Streptomyces.</title>
        <authorList>
            <person name="Duangmal K."/>
            <person name="Teo W.F.A."/>
            <person name="Lipun K."/>
        </authorList>
    </citation>
    <scope>NUCLEOTIDE SEQUENCE [LARGE SCALE GENOMIC DNA]</scope>
    <source>
        <strain evidence="3 4">NBRC 106415</strain>
    </source>
</reference>
<dbReference type="InterPro" id="IPR000551">
    <property type="entry name" value="MerR-type_HTH_dom"/>
</dbReference>
<feature type="compositionally biased region" description="Basic and acidic residues" evidence="1">
    <location>
        <begin position="35"/>
        <end position="51"/>
    </location>
</feature>
<dbReference type="SUPFAM" id="SSF46955">
    <property type="entry name" value="Putative DNA-binding domain"/>
    <property type="match status" value="1"/>
</dbReference>
<evidence type="ECO:0000256" key="1">
    <source>
        <dbReference type="SAM" id="MobiDB-lite"/>
    </source>
</evidence>
<dbReference type="Gene3D" id="1.10.1660.10">
    <property type="match status" value="1"/>
</dbReference>
<feature type="region of interest" description="Disordered" evidence="1">
    <location>
        <begin position="29"/>
        <end position="73"/>
    </location>
</feature>
<evidence type="ECO:0000259" key="2">
    <source>
        <dbReference type="PROSITE" id="PS50937"/>
    </source>
</evidence>
<dbReference type="CDD" id="cd00592">
    <property type="entry name" value="HTH_MerR-like"/>
    <property type="match status" value="1"/>
</dbReference>
<proteinExistence type="predicted"/>
<dbReference type="PROSITE" id="PS50937">
    <property type="entry name" value="HTH_MERR_2"/>
    <property type="match status" value="1"/>
</dbReference>
<dbReference type="OrthoDB" id="9802039at2"/>
<comment type="caution">
    <text evidence="3">The sequence shown here is derived from an EMBL/GenBank/DDBJ whole genome shotgun (WGS) entry which is preliminary data.</text>
</comment>
<dbReference type="EMBL" id="VJZC01000006">
    <property type="protein sequence ID" value="MPY56008.1"/>
    <property type="molecule type" value="Genomic_DNA"/>
</dbReference>
<sequence length="91" mass="10185">MPQFAENSGVPARMLRFYEDAGLLPVERAPSGRAEGLRRDDHHDGAADGRHCAGGGRLQGPQARRQPRRCRRSRPVLRRLPVCIRGLQYSP</sequence>
<evidence type="ECO:0000313" key="3">
    <source>
        <dbReference type="EMBL" id="MPY56008.1"/>
    </source>
</evidence>
<feature type="domain" description="HTH merR-type" evidence="2">
    <location>
        <begin position="1"/>
        <end position="33"/>
    </location>
</feature>
<name>A0A5N8XAT2_9ACTN</name>
<dbReference type="Pfam" id="PF00376">
    <property type="entry name" value="MerR"/>
    <property type="match status" value="1"/>
</dbReference>
<gene>
    <name evidence="3" type="ORF">FNH08_02025</name>
</gene>
<dbReference type="Proteomes" id="UP000400924">
    <property type="component" value="Unassembled WGS sequence"/>
</dbReference>
<dbReference type="AlphaFoldDB" id="A0A5N8XAT2"/>
<organism evidence="3 4">
    <name type="scientific">Streptomyces spongiae</name>
    <dbReference type="NCBI Taxonomy" id="565072"/>
    <lineage>
        <taxon>Bacteria</taxon>
        <taxon>Bacillati</taxon>
        <taxon>Actinomycetota</taxon>
        <taxon>Actinomycetes</taxon>
        <taxon>Kitasatosporales</taxon>
        <taxon>Streptomycetaceae</taxon>
        <taxon>Streptomyces</taxon>
    </lineage>
</organism>
<keyword evidence="4" id="KW-1185">Reference proteome</keyword>
<accession>A0A5N8XAT2</accession>